<sequence>MVSLGPHLYSRHTCRLFNFFFLPNKAKLRSQTQFLSGSEEAPVQPTLLLSGPGRSALSAPGPANTPTEAGVWLGGEGLSYVFFETKNQPYFSLQKQKRKPKKIATFELYFSLLSLFSLLASSGQRRTLTVGRSPRTGVPIRRKREAPAVCTHTEKSA</sequence>
<proteinExistence type="predicted"/>
<evidence type="ECO:0000313" key="1">
    <source>
        <dbReference type="EMBL" id="KAF6505863.1"/>
    </source>
</evidence>
<comment type="caution">
    <text evidence="1">The sequence shown here is derived from an EMBL/GenBank/DDBJ whole genome shotgun (WGS) entry which is preliminary data.</text>
</comment>
<accession>A0A7J8KAF5</accession>
<dbReference type="EMBL" id="JACASE010000001">
    <property type="protein sequence ID" value="KAF6505863.1"/>
    <property type="molecule type" value="Genomic_DNA"/>
</dbReference>
<organism evidence="1 2">
    <name type="scientific">Rousettus aegyptiacus</name>
    <name type="common">Egyptian fruit bat</name>
    <name type="synonym">Pteropus aegyptiacus</name>
    <dbReference type="NCBI Taxonomy" id="9407"/>
    <lineage>
        <taxon>Eukaryota</taxon>
        <taxon>Metazoa</taxon>
        <taxon>Chordata</taxon>
        <taxon>Craniata</taxon>
        <taxon>Vertebrata</taxon>
        <taxon>Euteleostomi</taxon>
        <taxon>Mammalia</taxon>
        <taxon>Eutheria</taxon>
        <taxon>Laurasiatheria</taxon>
        <taxon>Chiroptera</taxon>
        <taxon>Yinpterochiroptera</taxon>
        <taxon>Pteropodoidea</taxon>
        <taxon>Pteropodidae</taxon>
        <taxon>Rousettinae</taxon>
        <taxon>Rousettus</taxon>
    </lineage>
</organism>
<protein>
    <submittedName>
        <fullName evidence="1">Uncharacterized protein</fullName>
    </submittedName>
</protein>
<gene>
    <name evidence="1" type="ORF">HJG63_007756</name>
</gene>
<name>A0A7J8KAF5_ROUAE</name>
<keyword evidence="2" id="KW-1185">Reference proteome</keyword>
<dbReference type="AlphaFoldDB" id="A0A7J8KAF5"/>
<evidence type="ECO:0000313" key="2">
    <source>
        <dbReference type="Proteomes" id="UP000593571"/>
    </source>
</evidence>
<reference evidence="1 2" key="1">
    <citation type="journal article" date="2020" name="Nature">
        <title>Six reference-quality genomes reveal evolution of bat adaptations.</title>
        <authorList>
            <person name="Jebb D."/>
            <person name="Huang Z."/>
            <person name="Pippel M."/>
            <person name="Hughes G.M."/>
            <person name="Lavrichenko K."/>
            <person name="Devanna P."/>
            <person name="Winkler S."/>
            <person name="Jermiin L.S."/>
            <person name="Skirmuntt E.C."/>
            <person name="Katzourakis A."/>
            <person name="Burkitt-Gray L."/>
            <person name="Ray D.A."/>
            <person name="Sullivan K.A.M."/>
            <person name="Roscito J.G."/>
            <person name="Kirilenko B.M."/>
            <person name="Davalos L.M."/>
            <person name="Corthals A.P."/>
            <person name="Power M.L."/>
            <person name="Jones G."/>
            <person name="Ransome R.D."/>
            <person name="Dechmann D.K.N."/>
            <person name="Locatelli A.G."/>
            <person name="Puechmaille S.J."/>
            <person name="Fedrigo O."/>
            <person name="Jarvis E.D."/>
            <person name="Hiller M."/>
            <person name="Vernes S.C."/>
            <person name="Myers E.W."/>
            <person name="Teeling E.C."/>
        </authorList>
    </citation>
    <scope>NUCLEOTIDE SEQUENCE [LARGE SCALE GENOMIC DNA]</scope>
    <source>
        <strain evidence="1">MRouAeg1</strain>
        <tissue evidence="1">Muscle</tissue>
    </source>
</reference>
<dbReference type="Proteomes" id="UP000593571">
    <property type="component" value="Unassembled WGS sequence"/>
</dbReference>